<dbReference type="GeneID" id="92945053"/>
<dbReference type="RefSeq" id="WP_035762794.1">
    <property type="nucleotide sequence ID" value="NZ_AP019716.1"/>
</dbReference>
<reference evidence="1 2" key="1">
    <citation type="submission" date="2019-05" db="EMBL/GenBank/DDBJ databases">
        <authorList>
            <person name="Schori C."/>
            <person name="Ahrens C."/>
        </authorList>
    </citation>
    <scope>NUCLEOTIDE SEQUENCE [LARGE SCALE GENOMIC DNA]</scope>
    <source>
        <strain evidence="1 2">DSM 10702</strain>
    </source>
</reference>
<organism evidence="1 2">
    <name type="scientific">Clostridium butyricum</name>
    <dbReference type="NCBI Taxonomy" id="1492"/>
    <lineage>
        <taxon>Bacteria</taxon>
        <taxon>Bacillati</taxon>
        <taxon>Bacillota</taxon>
        <taxon>Clostridia</taxon>
        <taxon>Eubacteriales</taxon>
        <taxon>Clostridiaceae</taxon>
        <taxon>Clostridium</taxon>
    </lineage>
</organism>
<dbReference type="Proteomes" id="UP000515243">
    <property type="component" value="Chromosome 1"/>
</dbReference>
<dbReference type="AlphaFoldDB" id="A0AAP9UF20"/>
<evidence type="ECO:0000313" key="1">
    <source>
        <dbReference type="EMBL" id="QMW91811.1"/>
    </source>
</evidence>
<sequence length="58" mass="6757">MATKKTYLKVEDIMKLTGVSQSKAYKIIQLLNKELKDKGYITIAGQVPTKFFSEKYYY</sequence>
<gene>
    <name evidence="1" type="ORF">FF104_12775</name>
</gene>
<dbReference type="EMBL" id="CP040626">
    <property type="protein sequence ID" value="QMW91811.1"/>
    <property type="molecule type" value="Genomic_DNA"/>
</dbReference>
<proteinExistence type="predicted"/>
<protein>
    <submittedName>
        <fullName evidence="1">Transcriptional regulator</fullName>
    </submittedName>
</protein>
<accession>A0AAP9UF20</accession>
<evidence type="ECO:0000313" key="2">
    <source>
        <dbReference type="Proteomes" id="UP000515243"/>
    </source>
</evidence>
<name>A0AAP9UF20_CLOBU</name>